<reference evidence="2 3" key="1">
    <citation type="submission" date="2022-01" db="EMBL/GenBank/DDBJ databases">
        <authorList>
            <person name="Won M."/>
            <person name="Kim S.-J."/>
            <person name="Kwon S.-W."/>
        </authorList>
    </citation>
    <scope>NUCLEOTIDE SEQUENCE [LARGE SCALE GENOMIC DNA]</scope>
    <source>
        <strain evidence="2 3">KCTC 23505</strain>
    </source>
</reference>
<gene>
    <name evidence="2" type="ORF">L2A60_10765</name>
</gene>
<dbReference type="EMBL" id="JAKGBZ010000018">
    <property type="protein sequence ID" value="MCF3947159.1"/>
    <property type="molecule type" value="Genomic_DNA"/>
</dbReference>
<dbReference type="RefSeq" id="WP_235704388.1">
    <property type="nucleotide sequence ID" value="NZ_JAKGBZ010000018.1"/>
</dbReference>
<evidence type="ECO:0008006" key="4">
    <source>
        <dbReference type="Google" id="ProtNLM"/>
    </source>
</evidence>
<comment type="caution">
    <text evidence="2">The sequence shown here is derived from an EMBL/GenBank/DDBJ whole genome shotgun (WGS) entry which is preliminary data.</text>
</comment>
<feature type="chain" id="PRO_5047134939" description="HNH endonuclease" evidence="1">
    <location>
        <begin position="19"/>
        <end position="172"/>
    </location>
</feature>
<name>A0ABS9E0R6_9PROT</name>
<proteinExistence type="predicted"/>
<evidence type="ECO:0000313" key="2">
    <source>
        <dbReference type="EMBL" id="MCF3947159.1"/>
    </source>
</evidence>
<protein>
    <recommendedName>
        <fullName evidence="4">HNH endonuclease</fullName>
    </recommendedName>
</protein>
<evidence type="ECO:0000256" key="1">
    <source>
        <dbReference type="SAM" id="SignalP"/>
    </source>
</evidence>
<keyword evidence="3" id="KW-1185">Reference proteome</keyword>
<accession>A0ABS9E0R6</accession>
<sequence>MRHKLLIAALALPLIARAQSPLPDRDLTPGAINPAVTQSTIGDTICVRGWTARIRPPASYTEPLKKAQIRAYRYTDRKPWHYEEDHLIPLDLGGSPTNPRNLWPEPYLGPRQWGAYAKDRLEARMVHLVCGHRLSLNRARAMVARDWIAAYRRFIGPRPNNRRPHGWHRIWD</sequence>
<feature type="signal peptide" evidence="1">
    <location>
        <begin position="1"/>
        <end position="18"/>
    </location>
</feature>
<keyword evidence="1" id="KW-0732">Signal</keyword>
<evidence type="ECO:0000313" key="3">
    <source>
        <dbReference type="Proteomes" id="UP001521209"/>
    </source>
</evidence>
<organism evidence="2 3">
    <name type="scientific">Acidiphilium iwatense</name>
    <dbReference type="NCBI Taxonomy" id="768198"/>
    <lineage>
        <taxon>Bacteria</taxon>
        <taxon>Pseudomonadati</taxon>
        <taxon>Pseudomonadota</taxon>
        <taxon>Alphaproteobacteria</taxon>
        <taxon>Acetobacterales</taxon>
        <taxon>Acidocellaceae</taxon>
        <taxon>Acidiphilium</taxon>
    </lineage>
</organism>
<dbReference type="Proteomes" id="UP001521209">
    <property type="component" value="Unassembled WGS sequence"/>
</dbReference>